<protein>
    <submittedName>
        <fullName evidence="2">Uncharacterized protein</fullName>
    </submittedName>
</protein>
<dbReference type="EMBL" id="KV454407">
    <property type="protein sequence ID" value="ODQ67094.1"/>
    <property type="molecule type" value="Genomic_DNA"/>
</dbReference>
<evidence type="ECO:0000256" key="1">
    <source>
        <dbReference type="SAM" id="MobiDB-lite"/>
    </source>
</evidence>
<gene>
    <name evidence="2" type="ORF">NADFUDRAFT_77128</name>
</gene>
<name>A0A1E3PPD7_9ASCO</name>
<evidence type="ECO:0000313" key="2">
    <source>
        <dbReference type="EMBL" id="ODQ67094.1"/>
    </source>
</evidence>
<reference evidence="2 3" key="1">
    <citation type="journal article" date="2016" name="Proc. Natl. Acad. Sci. U.S.A.">
        <title>Comparative genomics of biotechnologically important yeasts.</title>
        <authorList>
            <person name="Riley R."/>
            <person name="Haridas S."/>
            <person name="Wolfe K.H."/>
            <person name="Lopes M.R."/>
            <person name="Hittinger C.T."/>
            <person name="Goeker M."/>
            <person name="Salamov A.A."/>
            <person name="Wisecaver J.H."/>
            <person name="Long T.M."/>
            <person name="Calvey C.H."/>
            <person name="Aerts A.L."/>
            <person name="Barry K.W."/>
            <person name="Choi C."/>
            <person name="Clum A."/>
            <person name="Coughlan A.Y."/>
            <person name="Deshpande S."/>
            <person name="Douglass A.P."/>
            <person name="Hanson S.J."/>
            <person name="Klenk H.-P."/>
            <person name="LaButti K.M."/>
            <person name="Lapidus A."/>
            <person name="Lindquist E.A."/>
            <person name="Lipzen A.M."/>
            <person name="Meier-Kolthoff J.P."/>
            <person name="Ohm R.A."/>
            <person name="Otillar R.P."/>
            <person name="Pangilinan J.L."/>
            <person name="Peng Y."/>
            <person name="Rokas A."/>
            <person name="Rosa C.A."/>
            <person name="Scheuner C."/>
            <person name="Sibirny A.A."/>
            <person name="Slot J.C."/>
            <person name="Stielow J.B."/>
            <person name="Sun H."/>
            <person name="Kurtzman C.P."/>
            <person name="Blackwell M."/>
            <person name="Grigoriev I.V."/>
            <person name="Jeffries T.W."/>
        </authorList>
    </citation>
    <scope>NUCLEOTIDE SEQUENCE [LARGE SCALE GENOMIC DNA]</scope>
    <source>
        <strain evidence="2 3">DSM 6958</strain>
    </source>
</reference>
<feature type="compositionally biased region" description="Basic residues" evidence="1">
    <location>
        <begin position="35"/>
        <end position="45"/>
    </location>
</feature>
<dbReference type="Proteomes" id="UP000095009">
    <property type="component" value="Unassembled WGS sequence"/>
</dbReference>
<feature type="compositionally biased region" description="Polar residues" evidence="1">
    <location>
        <begin position="53"/>
        <end position="74"/>
    </location>
</feature>
<feature type="region of interest" description="Disordered" evidence="1">
    <location>
        <begin position="18"/>
        <end position="74"/>
    </location>
</feature>
<sequence length="358" mass="39222">MALTEQLTCGLLVFTKSHSTSSPAQSASTPQAKSQRTRVRIKRRSSKNDSRPQTENSRPGHSRPISVSSSPNHNSTHLYNPDVWQSAISWLVLVGSSVTYGLVEPSKVVKGYLNNTRHRSSQSASSTATSSIETTKKPRFQYISRLKSYKKSNCPSNHCNDNSDPIGLPTATSRAVRGEMNWVLPVSSLISPSGHQSDPILRHFLISDNDVNINSISDELPRPKSSLNAYKHNLNRTSSASRLGGLGSEASFSIGGILNGPLPNESAHELSTIHTMSSYRRQSDPRSFAETLYSKGSNSDNYLILDPMTQFIAYKPVSYSGKPFQPTMPPIDDGDYRCHDFNAAVTIDTDMVPGLGYS</sequence>
<organism evidence="2 3">
    <name type="scientific">Nadsonia fulvescens var. elongata DSM 6958</name>
    <dbReference type="NCBI Taxonomy" id="857566"/>
    <lineage>
        <taxon>Eukaryota</taxon>
        <taxon>Fungi</taxon>
        <taxon>Dikarya</taxon>
        <taxon>Ascomycota</taxon>
        <taxon>Saccharomycotina</taxon>
        <taxon>Dipodascomycetes</taxon>
        <taxon>Dipodascales</taxon>
        <taxon>Dipodascales incertae sedis</taxon>
        <taxon>Nadsonia</taxon>
    </lineage>
</organism>
<proteinExistence type="predicted"/>
<keyword evidence="3" id="KW-1185">Reference proteome</keyword>
<evidence type="ECO:0000313" key="3">
    <source>
        <dbReference type="Proteomes" id="UP000095009"/>
    </source>
</evidence>
<dbReference type="AlphaFoldDB" id="A0A1E3PPD7"/>
<feature type="compositionally biased region" description="Low complexity" evidence="1">
    <location>
        <begin position="18"/>
        <end position="34"/>
    </location>
</feature>
<accession>A0A1E3PPD7</accession>